<keyword evidence="3" id="KW-0645">Protease</keyword>
<keyword evidence="3" id="KW-0378">Hydrolase</keyword>
<dbReference type="EMBL" id="CP042425">
    <property type="protein sequence ID" value="QEL15146.1"/>
    <property type="molecule type" value="Genomic_DNA"/>
</dbReference>
<feature type="transmembrane region" description="Helical" evidence="1">
    <location>
        <begin position="6"/>
        <end position="24"/>
    </location>
</feature>
<accession>A0A5C1AAV0</accession>
<protein>
    <submittedName>
        <fullName evidence="3">CPBP family intramembrane metalloprotease</fullName>
    </submittedName>
</protein>
<keyword evidence="1" id="KW-0812">Transmembrane</keyword>
<keyword evidence="3" id="KW-0482">Metalloprotease</keyword>
<gene>
    <name evidence="3" type="ORF">PX52LOC_02056</name>
</gene>
<evidence type="ECO:0000256" key="1">
    <source>
        <dbReference type="SAM" id="Phobius"/>
    </source>
</evidence>
<dbReference type="Pfam" id="PF02517">
    <property type="entry name" value="Rce1-like"/>
    <property type="match status" value="1"/>
</dbReference>
<feature type="transmembrane region" description="Helical" evidence="1">
    <location>
        <begin position="68"/>
        <end position="88"/>
    </location>
</feature>
<evidence type="ECO:0000313" key="3">
    <source>
        <dbReference type="EMBL" id="QEL15146.1"/>
    </source>
</evidence>
<name>A0A5C1AAV0_9BACT</name>
<dbReference type="RefSeq" id="WP_168218905.1">
    <property type="nucleotide sequence ID" value="NZ_CP042425.1"/>
</dbReference>
<dbReference type="GO" id="GO:0080120">
    <property type="term" value="P:CAAX-box protein maturation"/>
    <property type="evidence" value="ECO:0007669"/>
    <property type="project" value="UniProtKB-ARBA"/>
</dbReference>
<dbReference type="PANTHER" id="PTHR43592">
    <property type="entry name" value="CAAX AMINO TERMINAL PROTEASE"/>
    <property type="match status" value="1"/>
</dbReference>
<dbReference type="GO" id="GO:0006508">
    <property type="term" value="P:proteolysis"/>
    <property type="evidence" value="ECO:0007669"/>
    <property type="project" value="UniProtKB-KW"/>
</dbReference>
<feature type="transmembrane region" description="Helical" evidence="1">
    <location>
        <begin position="145"/>
        <end position="178"/>
    </location>
</feature>
<feature type="transmembrane region" description="Helical" evidence="1">
    <location>
        <begin position="109"/>
        <end position="133"/>
    </location>
</feature>
<dbReference type="Proteomes" id="UP000324974">
    <property type="component" value="Chromosome"/>
</dbReference>
<keyword evidence="1" id="KW-0472">Membrane</keyword>
<feature type="domain" description="CAAX prenyl protease 2/Lysostaphin resistance protein A-like" evidence="2">
    <location>
        <begin position="111"/>
        <end position="197"/>
    </location>
</feature>
<dbReference type="GO" id="GO:0008237">
    <property type="term" value="F:metallopeptidase activity"/>
    <property type="evidence" value="ECO:0007669"/>
    <property type="project" value="UniProtKB-KW"/>
</dbReference>
<evidence type="ECO:0000313" key="4">
    <source>
        <dbReference type="Proteomes" id="UP000324974"/>
    </source>
</evidence>
<keyword evidence="1" id="KW-1133">Transmembrane helix</keyword>
<feature type="transmembrane region" description="Helical" evidence="1">
    <location>
        <begin position="36"/>
        <end position="53"/>
    </location>
</feature>
<dbReference type="AlphaFoldDB" id="A0A5C1AAV0"/>
<evidence type="ECO:0000259" key="2">
    <source>
        <dbReference type="Pfam" id="PF02517"/>
    </source>
</evidence>
<dbReference type="InterPro" id="IPR003675">
    <property type="entry name" value="Rce1/LyrA-like_dom"/>
</dbReference>
<dbReference type="GO" id="GO:0004175">
    <property type="term" value="F:endopeptidase activity"/>
    <property type="evidence" value="ECO:0007669"/>
    <property type="project" value="UniProtKB-ARBA"/>
</dbReference>
<sequence length="206" mass="22864">MALKGFFALLVVSIIQTIILAGMSEKDGKAFEHIQLAVFEAVDTVIVLLVWAWCGSARLLSATADRRVFAWVLALPLLAALVGVNVLYHAAIREYVKIEWFRLPEPAGVTLVGVLLECVQPGIVEEFFFRYLLLGVLRRYGGVHGAVLVSAAMFGVCHIHVFLSMPYLFALGVFLGYVRVWSRSLALPVLLHVTHNLAVTWLEEFL</sequence>
<proteinExistence type="predicted"/>
<organism evidence="3 4">
    <name type="scientific">Limnoglobus roseus</name>
    <dbReference type="NCBI Taxonomy" id="2598579"/>
    <lineage>
        <taxon>Bacteria</taxon>
        <taxon>Pseudomonadati</taxon>
        <taxon>Planctomycetota</taxon>
        <taxon>Planctomycetia</taxon>
        <taxon>Gemmatales</taxon>
        <taxon>Gemmataceae</taxon>
        <taxon>Limnoglobus</taxon>
    </lineage>
</organism>
<dbReference type="PANTHER" id="PTHR43592:SF15">
    <property type="entry name" value="CAAX AMINO TERMINAL PROTEASE FAMILY PROTEIN"/>
    <property type="match status" value="1"/>
</dbReference>
<dbReference type="KEGG" id="lrs:PX52LOC_02056"/>
<keyword evidence="4" id="KW-1185">Reference proteome</keyword>
<reference evidence="4" key="1">
    <citation type="submission" date="2019-08" db="EMBL/GenBank/DDBJ databases">
        <title>Limnoglobus roseus gen. nov., sp. nov., a novel freshwater planctomycete with a giant genome from the family Gemmataceae.</title>
        <authorList>
            <person name="Kulichevskaya I.S."/>
            <person name="Naumoff D.G."/>
            <person name="Miroshnikov K."/>
            <person name="Ivanova A."/>
            <person name="Philippov D.A."/>
            <person name="Hakobyan A."/>
            <person name="Rijpstra I.C."/>
            <person name="Sinninghe Damste J.S."/>
            <person name="Liesack W."/>
            <person name="Dedysh S.N."/>
        </authorList>
    </citation>
    <scope>NUCLEOTIDE SEQUENCE [LARGE SCALE GENOMIC DNA]</scope>
    <source>
        <strain evidence="4">PX52</strain>
    </source>
</reference>